<dbReference type="AlphaFoldDB" id="S9UDX8"/>
<evidence type="ECO:0000313" key="3">
    <source>
        <dbReference type="Proteomes" id="UP000015354"/>
    </source>
</evidence>
<accession>S9UDX8</accession>
<keyword evidence="3" id="KW-1185">Reference proteome</keyword>
<sequence>MKKFLSKVTGSFKVKRTPIAPCDCRDFIAAVPDAPDLTYLRSVVQERHFGGAPAADSPLEQDRRDHVVRSTVFDLVHRCGAGGRCTCAGAPACRYPQCFTLRPITKGAEVQAERQAYEVDDAPTAPIRALVALARAEKLEEAVQGIQHLVDSRLRESAPGKDLCHTLGIDGEAGNEFHPGRPKYGEDSAMAGVNPLQADAALREEVMGLYLWRASLLVCLRRDPPAVHSLLNLADALTQEHRRKPYCAAATWAALNDMEVIYYRSVLKQYQHFPLSESFATGRDLLLAKVFEAVRHDDYYTQYCTHVVFSKEVTATVSRAQAAQVNGDVSEDPMRSLCLVLSIPYYRFRISDAFWKHFFNLLCMPPIPPPTESEREQDPATLMGLTPNHVLDAVGRSILLHHLVLFADTRRKEIDSGIVADRVELFKAKGMQPHRSDYDQVLTDQEFSIAMARMRQLLVVVKSHEEQAGRLAGEAGAASKLEGGRRPAAGGAQAQ</sequence>
<reference evidence="2 3" key="1">
    <citation type="journal article" date="2013" name="PLoS ONE">
        <title>Predicting the Proteins of Angomonas deanei, Strigomonas culicis and Their Respective Endosymbionts Reveals New Aspects of the Trypanosomatidae Family.</title>
        <authorList>
            <person name="Motta M.C."/>
            <person name="Martins A.C."/>
            <person name="de Souza S.S."/>
            <person name="Catta-Preta C.M."/>
            <person name="Silva R."/>
            <person name="Klein C.C."/>
            <person name="de Almeida L.G."/>
            <person name="de Lima Cunha O."/>
            <person name="Ciapina L.P."/>
            <person name="Brocchi M."/>
            <person name="Colabardini A.C."/>
            <person name="de Araujo Lima B."/>
            <person name="Machado C.R."/>
            <person name="de Almeida Soares C.M."/>
            <person name="Probst C.M."/>
            <person name="de Menezes C.B."/>
            <person name="Thompson C.E."/>
            <person name="Bartholomeu D.C."/>
            <person name="Gradia D.F."/>
            <person name="Pavoni D.P."/>
            <person name="Grisard E.C."/>
            <person name="Fantinatti-Garboggini F."/>
            <person name="Marchini F.K."/>
            <person name="Rodrigues-Luiz G.F."/>
            <person name="Wagner G."/>
            <person name="Goldman G.H."/>
            <person name="Fietto J.L."/>
            <person name="Elias M.C."/>
            <person name="Goldman M.H."/>
            <person name="Sagot M.F."/>
            <person name="Pereira M."/>
            <person name="Stoco P.H."/>
            <person name="de Mendonca-Neto R.P."/>
            <person name="Teixeira S.M."/>
            <person name="Maciel T.E."/>
            <person name="de Oliveira Mendes T.A."/>
            <person name="Urmenyi T.P."/>
            <person name="de Souza W."/>
            <person name="Schenkman S."/>
            <person name="de Vasconcelos A.T."/>
        </authorList>
    </citation>
    <scope>NUCLEOTIDE SEQUENCE [LARGE SCALE GENOMIC DNA]</scope>
</reference>
<proteinExistence type="predicted"/>
<dbReference type="OrthoDB" id="277324at2759"/>
<protein>
    <submittedName>
        <fullName evidence="2">Uncharacterized protein</fullName>
    </submittedName>
</protein>
<evidence type="ECO:0000313" key="2">
    <source>
        <dbReference type="EMBL" id="EPY27098.1"/>
    </source>
</evidence>
<evidence type="ECO:0000256" key="1">
    <source>
        <dbReference type="SAM" id="MobiDB-lite"/>
    </source>
</evidence>
<feature type="region of interest" description="Disordered" evidence="1">
    <location>
        <begin position="471"/>
        <end position="495"/>
    </location>
</feature>
<organism evidence="2 3">
    <name type="scientific">Strigomonas culicis</name>
    <dbReference type="NCBI Taxonomy" id="28005"/>
    <lineage>
        <taxon>Eukaryota</taxon>
        <taxon>Discoba</taxon>
        <taxon>Euglenozoa</taxon>
        <taxon>Kinetoplastea</taxon>
        <taxon>Metakinetoplastina</taxon>
        <taxon>Trypanosomatida</taxon>
        <taxon>Trypanosomatidae</taxon>
        <taxon>Strigomonadinae</taxon>
        <taxon>Strigomonas</taxon>
    </lineage>
</organism>
<comment type="caution">
    <text evidence="2">The sequence shown here is derived from an EMBL/GenBank/DDBJ whole genome shotgun (WGS) entry which is preliminary data.</text>
</comment>
<dbReference type="Proteomes" id="UP000015354">
    <property type="component" value="Unassembled WGS sequence"/>
</dbReference>
<dbReference type="EMBL" id="ATMH01005922">
    <property type="protein sequence ID" value="EPY27098.1"/>
    <property type="molecule type" value="Genomic_DNA"/>
</dbReference>
<gene>
    <name evidence="2" type="ORF">STCU_05922</name>
</gene>
<feature type="compositionally biased region" description="Low complexity" evidence="1">
    <location>
        <begin position="486"/>
        <end position="495"/>
    </location>
</feature>
<name>S9UDX8_9TRYP</name>